<dbReference type="PANTHER" id="PTHR43464">
    <property type="entry name" value="METHYLTRANSFERASE"/>
    <property type="match status" value="1"/>
</dbReference>
<dbReference type="Gene3D" id="3.40.50.150">
    <property type="entry name" value="Vaccinia Virus protein VP39"/>
    <property type="match status" value="1"/>
</dbReference>
<evidence type="ECO:0000313" key="1">
    <source>
        <dbReference type="EMBL" id="SLM50321.1"/>
    </source>
</evidence>
<dbReference type="SUPFAM" id="SSF53335">
    <property type="entry name" value="S-adenosyl-L-methionine-dependent methyltransferases"/>
    <property type="match status" value="1"/>
</dbReference>
<proteinExistence type="predicted"/>
<protein>
    <recommendedName>
        <fullName evidence="3">Methyltransferase type 11 domain-containing protein</fullName>
    </recommendedName>
</protein>
<dbReference type="EMBL" id="LT828648">
    <property type="protein sequence ID" value="SLM50321.1"/>
    <property type="molecule type" value="Genomic_DNA"/>
</dbReference>
<dbReference type="RefSeq" id="WP_080888441.1">
    <property type="nucleotide sequence ID" value="NZ_LT828648.1"/>
</dbReference>
<dbReference type="GO" id="GO:0010420">
    <property type="term" value="F:polyprenyldihydroxybenzoate methyltransferase activity"/>
    <property type="evidence" value="ECO:0007669"/>
    <property type="project" value="TreeGrafter"/>
</dbReference>
<dbReference type="InterPro" id="IPR029063">
    <property type="entry name" value="SAM-dependent_MTases_sf"/>
</dbReference>
<dbReference type="CDD" id="cd02440">
    <property type="entry name" value="AdoMet_MTases"/>
    <property type="match status" value="1"/>
</dbReference>
<dbReference type="Pfam" id="PF13489">
    <property type="entry name" value="Methyltransf_23"/>
    <property type="match status" value="1"/>
</dbReference>
<dbReference type="KEGG" id="nja:NSJP_4154"/>
<reference evidence="1 2" key="1">
    <citation type="submission" date="2017-03" db="EMBL/GenBank/DDBJ databases">
        <authorList>
            <person name="Afonso C.L."/>
            <person name="Miller P.J."/>
            <person name="Scott M.A."/>
            <person name="Spackman E."/>
            <person name="Goraichik I."/>
            <person name="Dimitrov K.M."/>
            <person name="Suarez D.L."/>
            <person name="Swayne D.E."/>
        </authorList>
    </citation>
    <scope>NUCLEOTIDE SEQUENCE [LARGE SCALE GENOMIC DNA]</scope>
    <source>
        <strain evidence="1">Genome sequencing of Nitrospira japonica strain NJ11</strain>
    </source>
</reference>
<gene>
    <name evidence="1" type="ORF">NSJP_4154</name>
</gene>
<keyword evidence="2" id="KW-1185">Reference proteome</keyword>
<evidence type="ECO:0000313" key="2">
    <source>
        <dbReference type="Proteomes" id="UP000192042"/>
    </source>
</evidence>
<dbReference type="PANTHER" id="PTHR43464:SF23">
    <property type="entry name" value="JUVENILE HORMONE ACID O-METHYLTRANSFERASE"/>
    <property type="match status" value="1"/>
</dbReference>
<dbReference type="Proteomes" id="UP000192042">
    <property type="component" value="Chromosome I"/>
</dbReference>
<accession>A0A1W1IBP1</accession>
<dbReference type="STRING" id="1325564.NSJP_4154"/>
<evidence type="ECO:0008006" key="3">
    <source>
        <dbReference type="Google" id="ProtNLM"/>
    </source>
</evidence>
<name>A0A1W1IBP1_9BACT</name>
<dbReference type="OrthoDB" id="9777830at2"/>
<organism evidence="1 2">
    <name type="scientific">Nitrospira japonica</name>
    <dbReference type="NCBI Taxonomy" id="1325564"/>
    <lineage>
        <taxon>Bacteria</taxon>
        <taxon>Pseudomonadati</taxon>
        <taxon>Nitrospirota</taxon>
        <taxon>Nitrospiria</taxon>
        <taxon>Nitrospirales</taxon>
        <taxon>Nitrospiraceae</taxon>
        <taxon>Nitrospira</taxon>
    </lineage>
</organism>
<dbReference type="AlphaFoldDB" id="A0A1W1IBP1"/>
<sequence length="319" mass="37725">MMTVSAEQTRPVNPHFDHDRIVWRDEYSGQYQPVEYGEQFDDQWRLFLERRVGFCRHTGVETSDPYVDDRIFELTGVKDLLARRRYGLWLPMVRRLGRGRRDEQRREVGGRLHLHPKFPVDHFQGKRCLDIGCGAGRWTRALMALGATVKSVDVSRHAVRSTRRFNDDVESLNLFDILERRPDLHGAFDFTLCWGVMMCTHDPKLAFMNVARTVRPGGELYAMVYAPTYHNSPFVLESRRYYHRQLASIEERLRYAYEIADRPENAINLFDMLNTFFNWTIEEDLIREWYLAEGFTDVVMLNRDEPHKCAYHMLGKKTH</sequence>